<dbReference type="Proteomes" id="UP000438182">
    <property type="component" value="Unassembled WGS sequence"/>
</dbReference>
<dbReference type="AlphaFoldDB" id="A0A6I4P546"/>
<accession>A0A6I4P546</accession>
<evidence type="ECO:0000256" key="1">
    <source>
        <dbReference type="SAM" id="Phobius"/>
    </source>
</evidence>
<organism evidence="2 3">
    <name type="scientific">Agromyces seonyuensis</name>
    <dbReference type="NCBI Taxonomy" id="2662446"/>
    <lineage>
        <taxon>Bacteria</taxon>
        <taxon>Bacillati</taxon>
        <taxon>Actinomycetota</taxon>
        <taxon>Actinomycetes</taxon>
        <taxon>Micrococcales</taxon>
        <taxon>Microbacteriaceae</taxon>
        <taxon>Agromyces</taxon>
    </lineage>
</organism>
<feature type="transmembrane region" description="Helical" evidence="1">
    <location>
        <begin position="62"/>
        <end position="79"/>
    </location>
</feature>
<evidence type="ECO:0000313" key="3">
    <source>
        <dbReference type="Proteomes" id="UP000438182"/>
    </source>
</evidence>
<protein>
    <submittedName>
        <fullName evidence="2">Uncharacterized protein</fullName>
    </submittedName>
</protein>
<proteinExistence type="predicted"/>
<name>A0A6I4P546_9MICO</name>
<sequence length="183" mass="19189">MILLAIAVCEIAFWVAIVAGLAARYLFRAPRTGAALLVLAPVIDGVLLVLVAVDLLGGGTASWQHGLAALYIGISIAYGKRMVAWADARFAHRFANGPAPARLNGRAYTAKCWGDVLRTGAAAAIAAGILGGLILLVGDSSRTDALLPFFRILAVVFGIDFVWALSYTIWPKKASAEQPTPAS</sequence>
<feature type="transmembrane region" description="Helical" evidence="1">
    <location>
        <begin position="149"/>
        <end position="170"/>
    </location>
</feature>
<dbReference type="EMBL" id="WSTA01000028">
    <property type="protein sequence ID" value="MWB98514.1"/>
    <property type="molecule type" value="Genomic_DNA"/>
</dbReference>
<keyword evidence="1" id="KW-1133">Transmembrane helix</keyword>
<keyword evidence="3" id="KW-1185">Reference proteome</keyword>
<comment type="caution">
    <text evidence="2">The sequence shown here is derived from an EMBL/GenBank/DDBJ whole genome shotgun (WGS) entry which is preliminary data.</text>
</comment>
<keyword evidence="1" id="KW-0812">Transmembrane</keyword>
<feature type="transmembrane region" description="Helical" evidence="1">
    <location>
        <begin position="116"/>
        <end position="137"/>
    </location>
</feature>
<dbReference type="RefSeq" id="WP_160423910.1">
    <property type="nucleotide sequence ID" value="NZ_WSTA01000028.1"/>
</dbReference>
<feature type="transmembrane region" description="Helical" evidence="1">
    <location>
        <begin position="6"/>
        <end position="27"/>
    </location>
</feature>
<evidence type="ECO:0000313" key="2">
    <source>
        <dbReference type="EMBL" id="MWB98514.1"/>
    </source>
</evidence>
<gene>
    <name evidence="2" type="ORF">GB864_08130</name>
</gene>
<reference evidence="2 3" key="1">
    <citation type="submission" date="2019-12" db="EMBL/GenBank/DDBJ databases">
        <authorList>
            <person name="Kim Y.S."/>
        </authorList>
    </citation>
    <scope>NUCLEOTIDE SEQUENCE [LARGE SCALE GENOMIC DNA]</scope>
    <source>
        <strain evidence="2 3">MMS17-SY077</strain>
    </source>
</reference>
<feature type="transmembrane region" description="Helical" evidence="1">
    <location>
        <begin position="34"/>
        <end position="56"/>
    </location>
</feature>
<keyword evidence="1" id="KW-0472">Membrane</keyword>